<organism evidence="4 5">
    <name type="scientific">Castanea mollissima</name>
    <name type="common">Chinese chestnut</name>
    <dbReference type="NCBI Taxonomy" id="60419"/>
    <lineage>
        <taxon>Eukaryota</taxon>
        <taxon>Viridiplantae</taxon>
        <taxon>Streptophyta</taxon>
        <taxon>Embryophyta</taxon>
        <taxon>Tracheophyta</taxon>
        <taxon>Spermatophyta</taxon>
        <taxon>Magnoliopsida</taxon>
        <taxon>eudicotyledons</taxon>
        <taxon>Gunneridae</taxon>
        <taxon>Pentapetalae</taxon>
        <taxon>rosids</taxon>
        <taxon>fabids</taxon>
        <taxon>Fagales</taxon>
        <taxon>Fagaceae</taxon>
        <taxon>Castanea</taxon>
    </lineage>
</organism>
<dbReference type="OrthoDB" id="42638at2759"/>
<dbReference type="EMBL" id="JRKL02004338">
    <property type="protein sequence ID" value="KAF3952823.1"/>
    <property type="molecule type" value="Genomic_DNA"/>
</dbReference>
<dbReference type="Pfam" id="PF03629">
    <property type="entry name" value="SASA"/>
    <property type="match status" value="1"/>
</dbReference>
<name>A0A8J4QVW8_9ROSI</name>
<reference evidence="4" key="1">
    <citation type="submission" date="2020-03" db="EMBL/GenBank/DDBJ databases">
        <title>Castanea mollissima Vanexum genome sequencing.</title>
        <authorList>
            <person name="Staton M."/>
        </authorList>
    </citation>
    <scope>NUCLEOTIDE SEQUENCE</scope>
    <source>
        <tissue evidence="4">Leaf</tissue>
    </source>
</reference>
<comment type="caution">
    <text evidence="4">The sequence shown here is derived from an EMBL/GenBank/DDBJ whole genome shotgun (WGS) entry which is preliminary data.</text>
</comment>
<dbReference type="InterPro" id="IPR036514">
    <property type="entry name" value="SGNH_hydro_sf"/>
</dbReference>
<dbReference type="InterPro" id="IPR052940">
    <property type="entry name" value="Carb_Esterase_6"/>
</dbReference>
<evidence type="ECO:0000313" key="4">
    <source>
        <dbReference type="EMBL" id="KAF3952823.1"/>
    </source>
</evidence>
<evidence type="ECO:0000313" key="5">
    <source>
        <dbReference type="Proteomes" id="UP000737018"/>
    </source>
</evidence>
<protein>
    <recommendedName>
        <fullName evidence="3">Sialate O-acetylesterase domain-containing protein</fullName>
    </recommendedName>
</protein>
<dbReference type="AlphaFoldDB" id="A0A8J4QVW8"/>
<dbReference type="Gene3D" id="3.40.50.1110">
    <property type="entry name" value="SGNH hydrolase"/>
    <property type="match status" value="1"/>
</dbReference>
<keyword evidence="2" id="KW-0732">Signal</keyword>
<dbReference type="InterPro" id="IPR005181">
    <property type="entry name" value="SASA"/>
</dbReference>
<feature type="signal peptide" evidence="2">
    <location>
        <begin position="1"/>
        <end position="18"/>
    </location>
</feature>
<evidence type="ECO:0000256" key="2">
    <source>
        <dbReference type="SAM" id="SignalP"/>
    </source>
</evidence>
<dbReference type="Proteomes" id="UP000737018">
    <property type="component" value="Unassembled WGS sequence"/>
</dbReference>
<keyword evidence="1" id="KW-0378">Hydrolase</keyword>
<feature type="domain" description="Sialate O-acetylesterase" evidence="3">
    <location>
        <begin position="24"/>
        <end position="253"/>
    </location>
</feature>
<dbReference type="SUPFAM" id="SSF52266">
    <property type="entry name" value="SGNH hydrolase"/>
    <property type="match status" value="1"/>
</dbReference>
<keyword evidence="5" id="KW-1185">Reference proteome</keyword>
<gene>
    <name evidence="4" type="ORF">CMV_021663</name>
</gene>
<evidence type="ECO:0000259" key="3">
    <source>
        <dbReference type="Pfam" id="PF03629"/>
    </source>
</evidence>
<proteinExistence type="predicted"/>
<accession>A0A8J4QVW8</accession>
<sequence length="261" mass="28752">MSLNFFLAFLLAFSFVQSQELSPTKIFLLAGQSNMAGRGGVNNDTWNMLIPPESTPSPFILRLSLNKTWVVAHEPLHKDIDSTKVCGVGPGMPFAHEILAEDPNFGVIGLVPCAIGGTNITQWAKGSNNYRHLVERADASLRSGGKIEALLWYQGESDTQDQTDANMYKERLYNFFTNIRSDLNCPNLPIIQVALASGYNPTLEEIVRAVQLENDLPNLQTVDAKGLPLEGDRLHLSTPAQVQLGKMLADAFLNNFPKPIQ</sequence>
<evidence type="ECO:0000256" key="1">
    <source>
        <dbReference type="ARBA" id="ARBA00022801"/>
    </source>
</evidence>
<dbReference type="PANTHER" id="PTHR31988">
    <property type="entry name" value="ESTERASE, PUTATIVE (DUF303)-RELATED"/>
    <property type="match status" value="1"/>
</dbReference>
<dbReference type="PANTHER" id="PTHR31988:SF15">
    <property type="entry name" value="ESTERASE, PUTATIVE (DUF303)-RELATED"/>
    <property type="match status" value="1"/>
</dbReference>
<feature type="chain" id="PRO_5035268483" description="Sialate O-acetylesterase domain-containing protein" evidence="2">
    <location>
        <begin position="19"/>
        <end position="261"/>
    </location>
</feature>
<dbReference type="GO" id="GO:0016787">
    <property type="term" value="F:hydrolase activity"/>
    <property type="evidence" value="ECO:0007669"/>
    <property type="project" value="UniProtKB-KW"/>
</dbReference>